<dbReference type="InterPro" id="IPR057870">
    <property type="entry name" value="HR1_TOCA"/>
</dbReference>
<proteinExistence type="inferred from homology"/>
<name>A0ABR3MZU0_9TELE</name>
<dbReference type="CDD" id="cd11628">
    <property type="entry name" value="HR1_CIP4_FNBP1L"/>
    <property type="match status" value="1"/>
</dbReference>
<feature type="region of interest" description="Disordered" evidence="18">
    <location>
        <begin position="290"/>
        <end position="311"/>
    </location>
</feature>
<keyword evidence="23" id="KW-1185">Reference proteome</keyword>
<dbReference type="InterPro" id="IPR001452">
    <property type="entry name" value="SH3_domain"/>
</dbReference>
<keyword evidence="8" id="KW-0963">Cytoplasm</keyword>
<evidence type="ECO:0000256" key="9">
    <source>
        <dbReference type="ARBA" id="ARBA00022583"/>
    </source>
</evidence>
<feature type="compositionally biased region" description="Basic and acidic residues" evidence="18">
    <location>
        <begin position="455"/>
        <end position="505"/>
    </location>
</feature>
<dbReference type="PROSITE" id="PS51741">
    <property type="entry name" value="F_BAR"/>
    <property type="match status" value="1"/>
</dbReference>
<dbReference type="InterPro" id="IPR027267">
    <property type="entry name" value="AH/BAR_dom_sf"/>
</dbReference>
<dbReference type="Gene3D" id="1.20.1270.60">
    <property type="entry name" value="Arfaptin homology (AH) domain/BAR domain"/>
    <property type="match status" value="1"/>
</dbReference>
<feature type="domain" description="F-BAR" evidence="20">
    <location>
        <begin position="15"/>
        <end position="244"/>
    </location>
</feature>
<dbReference type="InterPro" id="IPR036028">
    <property type="entry name" value="SH3-like_dom_sf"/>
</dbReference>
<keyword evidence="11 17" id="KW-0175">Coiled coil</keyword>
<comment type="caution">
    <text evidence="22">The sequence shown here is derived from an EMBL/GenBank/DDBJ whole genome shotgun (WGS) entry which is preliminary data.</text>
</comment>
<dbReference type="InterPro" id="IPR011072">
    <property type="entry name" value="HR1_rho-bd"/>
</dbReference>
<evidence type="ECO:0000256" key="7">
    <source>
        <dbReference type="ARBA" id="ARBA00022475"/>
    </source>
</evidence>
<evidence type="ECO:0000256" key="15">
    <source>
        <dbReference type="ARBA" id="ARBA00032854"/>
    </source>
</evidence>
<protein>
    <recommendedName>
        <fullName evidence="5">Formin-binding protein 1-like</fullName>
    </recommendedName>
    <alternativeName>
        <fullName evidence="15">Transducer of Cdc42-dependent actin assembly protein 1</fullName>
    </alternativeName>
</protein>
<evidence type="ECO:0000256" key="5">
    <source>
        <dbReference type="ARBA" id="ARBA00019975"/>
    </source>
</evidence>
<feature type="region of interest" description="Disordered" evidence="18">
    <location>
        <begin position="382"/>
        <end position="401"/>
    </location>
</feature>
<dbReference type="InterPro" id="IPR031160">
    <property type="entry name" value="F_BAR_dom"/>
</dbReference>
<feature type="domain" description="REM-1" evidence="21">
    <location>
        <begin position="386"/>
        <end position="463"/>
    </location>
</feature>
<feature type="region of interest" description="Disordered" evidence="18">
    <location>
        <begin position="455"/>
        <end position="528"/>
    </location>
</feature>
<evidence type="ECO:0000256" key="14">
    <source>
        <dbReference type="ARBA" id="ARBA00023212"/>
    </source>
</evidence>
<dbReference type="PROSITE" id="PS50002">
    <property type="entry name" value="SH3"/>
    <property type="match status" value="1"/>
</dbReference>
<keyword evidence="13" id="KW-0472">Membrane</keyword>
<evidence type="ECO:0000256" key="2">
    <source>
        <dbReference type="ARBA" id="ARBA00004245"/>
    </source>
</evidence>
<keyword evidence="6 16" id="KW-0728">SH3 domain</keyword>
<organism evidence="22 23">
    <name type="scientific">Cirrhinus molitorella</name>
    <name type="common">mud carp</name>
    <dbReference type="NCBI Taxonomy" id="172907"/>
    <lineage>
        <taxon>Eukaryota</taxon>
        <taxon>Metazoa</taxon>
        <taxon>Chordata</taxon>
        <taxon>Craniata</taxon>
        <taxon>Vertebrata</taxon>
        <taxon>Euteleostomi</taxon>
        <taxon>Actinopterygii</taxon>
        <taxon>Neopterygii</taxon>
        <taxon>Teleostei</taxon>
        <taxon>Ostariophysi</taxon>
        <taxon>Cypriniformes</taxon>
        <taxon>Cyprinidae</taxon>
        <taxon>Labeoninae</taxon>
        <taxon>Labeonini</taxon>
        <taxon>Cirrhinus</taxon>
    </lineage>
</organism>
<evidence type="ECO:0000256" key="6">
    <source>
        <dbReference type="ARBA" id="ARBA00022443"/>
    </source>
</evidence>
<evidence type="ECO:0000256" key="12">
    <source>
        <dbReference type="ARBA" id="ARBA00023121"/>
    </source>
</evidence>
<keyword evidence="10" id="KW-0072">Autophagy</keyword>
<evidence type="ECO:0000259" key="19">
    <source>
        <dbReference type="PROSITE" id="PS50002"/>
    </source>
</evidence>
<dbReference type="SMART" id="SM00055">
    <property type="entry name" value="FCH"/>
    <property type="match status" value="1"/>
</dbReference>
<evidence type="ECO:0000256" key="4">
    <source>
        <dbReference type="ARBA" id="ARBA00009426"/>
    </source>
</evidence>
<dbReference type="InterPro" id="IPR035493">
    <property type="entry name" value="FNBP1L_SH3"/>
</dbReference>
<evidence type="ECO:0000313" key="23">
    <source>
        <dbReference type="Proteomes" id="UP001558613"/>
    </source>
</evidence>
<evidence type="ECO:0000256" key="10">
    <source>
        <dbReference type="ARBA" id="ARBA00023006"/>
    </source>
</evidence>
<dbReference type="SMART" id="SM00326">
    <property type="entry name" value="SH3"/>
    <property type="match status" value="1"/>
</dbReference>
<evidence type="ECO:0000256" key="13">
    <source>
        <dbReference type="ARBA" id="ARBA00023136"/>
    </source>
</evidence>
<dbReference type="EMBL" id="JAYMGO010000008">
    <property type="protein sequence ID" value="KAL1270170.1"/>
    <property type="molecule type" value="Genomic_DNA"/>
</dbReference>
<gene>
    <name evidence="22" type="ORF">QQF64_032459</name>
</gene>
<comment type="similarity">
    <text evidence="4">Belongs to the FNBP1 family.</text>
</comment>
<feature type="non-terminal residue" evidence="22">
    <location>
        <position position="1"/>
    </location>
</feature>
<dbReference type="SUPFAM" id="SSF103657">
    <property type="entry name" value="BAR/IMD domain-like"/>
    <property type="match status" value="1"/>
</dbReference>
<evidence type="ECO:0000259" key="20">
    <source>
        <dbReference type="PROSITE" id="PS51741"/>
    </source>
</evidence>
<evidence type="ECO:0000256" key="8">
    <source>
        <dbReference type="ARBA" id="ARBA00022490"/>
    </source>
</evidence>
<sequence>SKLQPDIYLRANLLVGQSAIQDLTRLHTLMADQFENLDKHTQWGIDFLERYAKFVKERLEIEQAYAKQLRSLVKKYCPKRSKDDEPRFTSCLSFYSILNELNDYAGQREVVAEEMGHKVYGELMRYSQDLKGERKHHLQEGRKAQQCLDQCWKHMDNSKKKFERECKEAEKSQLIYERLDNDINATKSEVEKAKSQLYLRQHMAEESKNEYAAQLQNFNSEQWKHFNVAIPQIFKNLQDMDERRTGMVTAAKNVDERRDSGIVVESFKSGFEPPGDFPFEDFSQNIQRTGSDGTIGTPKTEGGKPDPKHTVGRAKNKLWLFGKKPKLPPSIPPPSLPSFPSGHFQPPKFPRERIANHLSEMRNAKSKIPSFRAVKRGAPTLEDLSHLPPEQRRKKLQQRIDELNKELQKEMDQRDALNKMKDVYEKNPQMGDPGSLQPKISETICNMEKLRSEIHKNESWLAEVEGKHGSRSERRPSADVNHHAPHGRESPEGSYTDDHSQEHRSPPQPDPHEFDDEFDDDDPLPAVGHCKALYSFDGSNEGTLVMNENEVLYVIEEDKGDGWTRVRKQGGEEGYVPTSYVEITLEKNSKGS</sequence>
<reference evidence="22 23" key="1">
    <citation type="submission" date="2023-09" db="EMBL/GenBank/DDBJ databases">
        <authorList>
            <person name="Wang M."/>
        </authorList>
    </citation>
    <scope>NUCLEOTIDE SEQUENCE [LARGE SCALE GENOMIC DNA]</scope>
    <source>
        <strain evidence="22">GT-2023</strain>
        <tissue evidence="22">Liver</tissue>
    </source>
</reference>
<keyword evidence="14" id="KW-0206">Cytoskeleton</keyword>
<keyword evidence="12" id="KW-0446">Lipid-binding</keyword>
<keyword evidence="9" id="KW-0254">Endocytosis</keyword>
<dbReference type="PROSITE" id="PS51860">
    <property type="entry name" value="REM_1"/>
    <property type="match status" value="1"/>
</dbReference>
<dbReference type="Gene3D" id="2.30.30.40">
    <property type="entry name" value="SH3 Domains"/>
    <property type="match status" value="1"/>
</dbReference>
<feature type="domain" description="SH3" evidence="19">
    <location>
        <begin position="525"/>
        <end position="586"/>
    </location>
</feature>
<dbReference type="SUPFAM" id="SSF50044">
    <property type="entry name" value="SH3-domain"/>
    <property type="match status" value="1"/>
</dbReference>
<evidence type="ECO:0000313" key="22">
    <source>
        <dbReference type="EMBL" id="KAL1270170.1"/>
    </source>
</evidence>
<comment type="subcellular location">
    <subcellularLocation>
        <location evidence="1">Cell membrane</location>
    </subcellularLocation>
    <subcellularLocation>
        <location evidence="3">Cytoplasm</location>
        <location evidence="3">Cell cortex</location>
    </subcellularLocation>
    <subcellularLocation>
        <location evidence="2">Cytoplasm</location>
        <location evidence="2">Cytoskeleton</location>
    </subcellularLocation>
</comment>
<dbReference type="InterPro" id="IPR057871">
    <property type="entry name" value="HR1_CIP4_FNBP1L"/>
</dbReference>
<dbReference type="InterPro" id="IPR001060">
    <property type="entry name" value="FCH_dom"/>
</dbReference>
<evidence type="ECO:0000256" key="18">
    <source>
        <dbReference type="SAM" id="MobiDB-lite"/>
    </source>
</evidence>
<evidence type="ECO:0000256" key="17">
    <source>
        <dbReference type="PROSITE-ProRule" id="PRU01077"/>
    </source>
</evidence>
<dbReference type="Pfam" id="PF25610">
    <property type="entry name" value="HR1_TOCA"/>
    <property type="match status" value="1"/>
</dbReference>
<evidence type="ECO:0000256" key="3">
    <source>
        <dbReference type="ARBA" id="ARBA00004544"/>
    </source>
</evidence>
<dbReference type="PANTHER" id="PTHR15735:SF14">
    <property type="entry name" value="FORMIN-BINDING PROTEIN 1-LIKE"/>
    <property type="match status" value="1"/>
</dbReference>
<dbReference type="Pfam" id="PF14604">
    <property type="entry name" value="SH3_9"/>
    <property type="match status" value="1"/>
</dbReference>
<evidence type="ECO:0000256" key="16">
    <source>
        <dbReference type="PROSITE-ProRule" id="PRU00192"/>
    </source>
</evidence>
<dbReference type="Gene3D" id="6.10.140.470">
    <property type="match status" value="1"/>
</dbReference>
<keyword evidence="7" id="KW-1003">Cell membrane</keyword>
<evidence type="ECO:0000256" key="11">
    <source>
        <dbReference type="ARBA" id="ARBA00023054"/>
    </source>
</evidence>
<dbReference type="Pfam" id="PF00611">
    <property type="entry name" value="FCH"/>
    <property type="match status" value="1"/>
</dbReference>
<feature type="compositionally biased region" description="Acidic residues" evidence="18">
    <location>
        <begin position="513"/>
        <end position="523"/>
    </location>
</feature>
<evidence type="ECO:0000256" key="1">
    <source>
        <dbReference type="ARBA" id="ARBA00004236"/>
    </source>
</evidence>
<dbReference type="Proteomes" id="UP001558613">
    <property type="component" value="Unassembled WGS sequence"/>
</dbReference>
<accession>A0ABR3MZU0</accession>
<evidence type="ECO:0000259" key="21">
    <source>
        <dbReference type="PROSITE" id="PS51860"/>
    </source>
</evidence>
<dbReference type="PANTHER" id="PTHR15735">
    <property type="entry name" value="FCH AND DOUBLE SH3 DOMAINS PROTEIN"/>
    <property type="match status" value="1"/>
</dbReference>
<dbReference type="CDD" id="cd12072">
    <property type="entry name" value="SH3_FNBP1L"/>
    <property type="match status" value="1"/>
</dbReference>